<dbReference type="AlphaFoldDB" id="A0A951MET9"/>
<dbReference type="PROSITE" id="PS51257">
    <property type="entry name" value="PROKAR_LIPOPROTEIN"/>
    <property type="match status" value="1"/>
</dbReference>
<dbReference type="Pfam" id="PF13414">
    <property type="entry name" value="TPR_11"/>
    <property type="match status" value="1"/>
</dbReference>
<evidence type="ECO:0000256" key="2">
    <source>
        <dbReference type="ARBA" id="ARBA00022803"/>
    </source>
</evidence>
<evidence type="ECO:0000256" key="3">
    <source>
        <dbReference type="PROSITE-ProRule" id="PRU00339"/>
    </source>
</evidence>
<evidence type="ECO:0000256" key="1">
    <source>
        <dbReference type="ARBA" id="ARBA00022737"/>
    </source>
</evidence>
<dbReference type="PROSITE" id="PS50005">
    <property type="entry name" value="TPR"/>
    <property type="match status" value="2"/>
</dbReference>
<evidence type="ECO:0000313" key="6">
    <source>
        <dbReference type="Proteomes" id="UP000727490"/>
    </source>
</evidence>
<proteinExistence type="predicted"/>
<protein>
    <submittedName>
        <fullName evidence="5">Tetratricopeptide repeat protein</fullName>
    </submittedName>
</protein>
<feature type="chain" id="PRO_5038004691" evidence="4">
    <location>
        <begin position="22"/>
        <end position="199"/>
    </location>
</feature>
<dbReference type="SMART" id="SM00028">
    <property type="entry name" value="TPR"/>
    <property type="match status" value="5"/>
</dbReference>
<evidence type="ECO:0000313" key="5">
    <source>
        <dbReference type="EMBL" id="MBW3468141.1"/>
    </source>
</evidence>
<dbReference type="PANTHER" id="PTHR44858:SF1">
    <property type="entry name" value="UDP-N-ACETYLGLUCOSAMINE--PEPTIDE N-ACETYLGLUCOSAMINYLTRANSFERASE SPINDLY-RELATED"/>
    <property type="match status" value="1"/>
</dbReference>
<accession>A0A951MET9</accession>
<dbReference type="InterPro" id="IPR050498">
    <property type="entry name" value="Ycf3"/>
</dbReference>
<dbReference type="InterPro" id="IPR019734">
    <property type="entry name" value="TPR_rpt"/>
</dbReference>
<dbReference type="RefSeq" id="WP_219288971.1">
    <property type="nucleotide sequence ID" value="NZ_RPHB01000004.1"/>
</dbReference>
<keyword evidence="4" id="KW-0732">Signal</keyword>
<dbReference type="PANTHER" id="PTHR44858">
    <property type="entry name" value="TETRATRICOPEPTIDE REPEAT PROTEIN 6"/>
    <property type="match status" value="1"/>
</dbReference>
<feature type="repeat" description="TPR" evidence="3">
    <location>
        <begin position="54"/>
        <end position="87"/>
    </location>
</feature>
<dbReference type="Pfam" id="PF13432">
    <property type="entry name" value="TPR_16"/>
    <property type="match status" value="1"/>
</dbReference>
<keyword evidence="6" id="KW-1185">Reference proteome</keyword>
<dbReference type="EMBL" id="RPHB01000004">
    <property type="protein sequence ID" value="MBW3468141.1"/>
    <property type="molecule type" value="Genomic_DNA"/>
</dbReference>
<evidence type="ECO:0000256" key="4">
    <source>
        <dbReference type="SAM" id="SignalP"/>
    </source>
</evidence>
<keyword evidence="1" id="KW-0677">Repeat</keyword>
<comment type="caution">
    <text evidence="5">The sequence shown here is derived from an EMBL/GenBank/DDBJ whole genome shotgun (WGS) entry which is preliminary data.</text>
</comment>
<dbReference type="Proteomes" id="UP000727490">
    <property type="component" value="Unassembled WGS sequence"/>
</dbReference>
<name>A0A951MET9_9BACT</name>
<feature type="repeat" description="TPR" evidence="3">
    <location>
        <begin position="122"/>
        <end position="155"/>
    </location>
</feature>
<keyword evidence="2 3" id="KW-0802">TPR repeat</keyword>
<reference evidence="5 6" key="1">
    <citation type="journal article" date="2020" name="Syst. Appl. Microbiol.">
        <title>Arthrospiribacter ruber gen. nov., sp. nov., a novel bacterium isolated from Arthrospira cultures.</title>
        <authorList>
            <person name="Waleron M."/>
            <person name="Misztak A."/>
            <person name="Waleron M.M."/>
            <person name="Furmaniak M."/>
            <person name="Mrozik A."/>
            <person name="Waleron K."/>
        </authorList>
    </citation>
    <scope>NUCLEOTIDE SEQUENCE [LARGE SCALE GENOMIC DNA]</scope>
    <source>
        <strain evidence="5 6">DPMB0001</strain>
    </source>
</reference>
<gene>
    <name evidence="5" type="ORF">EGN73_09990</name>
</gene>
<feature type="signal peptide" evidence="4">
    <location>
        <begin position="1"/>
        <end position="21"/>
    </location>
</feature>
<sequence>MKFSKWVYVALISIILASCSAGESNKGDQLYSAGKYEEAIDAYDTYLVNRPKNVQALYNRGRSHEELGDFEKAERDFLAALSHDSKNVQVLLSLSNLYQRQKKHSQALLYAEYAVEVPGAPAMAYFMKGRALHQLGNTEEANKEYSSAIKMDKNFGQAYYYRGLLKFATDRVQSGCEDMRAAIKLNFEDAREAMDRYCQ</sequence>
<organism evidence="5 6">
    <name type="scientific">Arthrospiribacter ruber</name>
    <dbReference type="NCBI Taxonomy" id="2487934"/>
    <lineage>
        <taxon>Bacteria</taxon>
        <taxon>Pseudomonadati</taxon>
        <taxon>Bacteroidota</taxon>
        <taxon>Cytophagia</taxon>
        <taxon>Cytophagales</taxon>
        <taxon>Cyclobacteriaceae</taxon>
        <taxon>Arthrospiribacter</taxon>
    </lineage>
</organism>